<dbReference type="InterPro" id="IPR036188">
    <property type="entry name" value="FAD/NAD-bd_sf"/>
</dbReference>
<dbReference type="InterPro" id="IPR002937">
    <property type="entry name" value="Amino_oxidase"/>
</dbReference>
<evidence type="ECO:0000313" key="3">
    <source>
        <dbReference type="Proteomes" id="UP000320176"/>
    </source>
</evidence>
<dbReference type="GO" id="GO:0050232">
    <property type="term" value="F:putrescine oxidase activity"/>
    <property type="evidence" value="ECO:0007669"/>
    <property type="project" value="UniProtKB-EC"/>
</dbReference>
<protein>
    <submittedName>
        <fullName evidence="2">Putrescine oxidase</fullName>
        <ecNumber evidence="2">1.4.3.10</ecNumber>
    </submittedName>
</protein>
<name>A0A5C6A239_9BACT</name>
<evidence type="ECO:0000259" key="1">
    <source>
        <dbReference type="Pfam" id="PF01593"/>
    </source>
</evidence>
<keyword evidence="3" id="KW-1185">Reference proteome</keyword>
<gene>
    <name evidence="2" type="primary">puo</name>
    <name evidence="2" type="ORF">Pla52n_57500</name>
</gene>
<proteinExistence type="predicted"/>
<dbReference type="Proteomes" id="UP000320176">
    <property type="component" value="Unassembled WGS sequence"/>
</dbReference>
<dbReference type="Gene3D" id="3.50.50.60">
    <property type="entry name" value="FAD/NAD(P)-binding domain"/>
    <property type="match status" value="1"/>
</dbReference>
<dbReference type="SUPFAM" id="SSF51905">
    <property type="entry name" value="FAD/NAD(P)-binding domain"/>
    <property type="match status" value="1"/>
</dbReference>
<dbReference type="EC" id="1.4.3.10" evidence="2"/>
<dbReference type="EMBL" id="SJPN01000008">
    <property type="protein sequence ID" value="TWT93922.1"/>
    <property type="molecule type" value="Genomic_DNA"/>
</dbReference>
<reference evidence="2 3" key="1">
    <citation type="submission" date="2019-02" db="EMBL/GenBank/DDBJ databases">
        <title>Deep-cultivation of Planctomycetes and their phenomic and genomic characterization uncovers novel biology.</title>
        <authorList>
            <person name="Wiegand S."/>
            <person name="Jogler M."/>
            <person name="Boedeker C."/>
            <person name="Pinto D."/>
            <person name="Vollmers J."/>
            <person name="Rivas-Marin E."/>
            <person name="Kohn T."/>
            <person name="Peeters S.H."/>
            <person name="Heuer A."/>
            <person name="Rast P."/>
            <person name="Oberbeckmann S."/>
            <person name="Bunk B."/>
            <person name="Jeske O."/>
            <person name="Meyerdierks A."/>
            <person name="Storesund J.E."/>
            <person name="Kallscheuer N."/>
            <person name="Luecker S."/>
            <person name="Lage O.M."/>
            <person name="Pohl T."/>
            <person name="Merkel B.J."/>
            <person name="Hornburger P."/>
            <person name="Mueller R.-W."/>
            <person name="Bruemmer F."/>
            <person name="Labrenz M."/>
            <person name="Spormann A.M."/>
            <person name="Op Den Camp H."/>
            <person name="Overmann J."/>
            <person name="Amann R."/>
            <person name="Jetten M.S.M."/>
            <person name="Mascher T."/>
            <person name="Medema M.H."/>
            <person name="Devos D.P."/>
            <person name="Kaster A.-K."/>
            <person name="Ovreas L."/>
            <person name="Rohde M."/>
            <person name="Galperin M.Y."/>
            <person name="Jogler C."/>
        </authorList>
    </citation>
    <scope>NUCLEOTIDE SEQUENCE [LARGE SCALE GENOMIC DNA]</scope>
    <source>
        <strain evidence="2 3">Pla52n</strain>
    </source>
</reference>
<feature type="domain" description="Amine oxidase" evidence="1">
    <location>
        <begin position="43"/>
        <end position="445"/>
    </location>
</feature>
<dbReference type="Pfam" id="PF01593">
    <property type="entry name" value="Amino_oxidase"/>
    <property type="match status" value="1"/>
</dbReference>
<evidence type="ECO:0000313" key="2">
    <source>
        <dbReference type="EMBL" id="TWT93922.1"/>
    </source>
</evidence>
<dbReference type="PANTHER" id="PTHR42841">
    <property type="entry name" value="AMINE OXIDASE"/>
    <property type="match status" value="1"/>
</dbReference>
<dbReference type="AlphaFoldDB" id="A0A5C6A239"/>
<organism evidence="2 3">
    <name type="scientific">Stieleria varia</name>
    <dbReference type="NCBI Taxonomy" id="2528005"/>
    <lineage>
        <taxon>Bacteria</taxon>
        <taxon>Pseudomonadati</taxon>
        <taxon>Planctomycetota</taxon>
        <taxon>Planctomycetia</taxon>
        <taxon>Pirellulales</taxon>
        <taxon>Pirellulaceae</taxon>
        <taxon>Stieleria</taxon>
    </lineage>
</organism>
<dbReference type="PRINTS" id="PR00420">
    <property type="entry name" value="RNGMNOXGNASE"/>
</dbReference>
<keyword evidence="2" id="KW-0560">Oxidoreductase</keyword>
<accession>A0A5C6A239</accession>
<sequence length="447" mass="48461">MGTCPNSRYIDHPIIHQQDTDPLSHSSEPDVTSPEVIIIGGGLAGLTCANALTQAGKSVAVLEATDRVGGRVRSDVVDGFVLDHGFQVLLTAYPACRQWLDYDALKLRSFQPGALVRVAGRFATLADPWRRPAAAIQTALSPVGSLGDKLRIAKLRRESRRGDLETIYQRPGVSTLQRLQAGGFSETMIDRFFRPFLGGVFLDESLETSSRMLEFVFRMFAEGDVAVPAEGMGAIPRQLAEKLPRGSVRLRTTVAAIRDGQVHLTDESVMNASHIVVATESNAAARLLGLESLTTPWASASTFYYAADLMQEKRPVLMLRGDESGPVQTAVVMSDVAPEYAPTGKSLISVNVGDEFNLDDPADLDVQIRRQLNAWFGGTTERWRLLCRYDVPFGLPKTSLDPVLASVSAADFGGPSNVYLCGDHRETPSIQGAMNSGMRAANAILTR</sequence>
<comment type="caution">
    <text evidence="2">The sequence shown here is derived from an EMBL/GenBank/DDBJ whole genome shotgun (WGS) entry which is preliminary data.</text>
</comment>